<name>A0ABT0U351_9BACT</name>
<dbReference type="RefSeq" id="WP_250928664.1">
    <property type="nucleotide sequence ID" value="NZ_JAMQBK010000028.1"/>
</dbReference>
<comment type="caution">
    <text evidence="1">The sequence shown here is derived from an EMBL/GenBank/DDBJ whole genome shotgun (WGS) entry which is preliminary data.</text>
</comment>
<evidence type="ECO:0000313" key="2">
    <source>
        <dbReference type="Proteomes" id="UP001202961"/>
    </source>
</evidence>
<dbReference type="EMBL" id="JAMQBK010000028">
    <property type="protein sequence ID" value="MCM2371021.1"/>
    <property type="molecule type" value="Genomic_DNA"/>
</dbReference>
<keyword evidence="2" id="KW-1185">Reference proteome</keyword>
<proteinExistence type="predicted"/>
<gene>
    <name evidence="1" type="ORF">NB063_10410</name>
</gene>
<evidence type="ECO:0000313" key="1">
    <source>
        <dbReference type="EMBL" id="MCM2371021.1"/>
    </source>
</evidence>
<sequence>MKPRSSETILDQSYLETRAKLLEIAAILDRIDRAKGSQRKLSGDAANRREQLTEAINLLLGESPDRAEQIQKLFSRQYDPDWRAAFDLMPEHASTSASESRES</sequence>
<reference evidence="1 2" key="1">
    <citation type="journal article" date="2022" name="Syst. Appl. Microbiol.">
        <title>Rhodopirellula aestuarii sp. nov., a novel member of the genus Rhodopirellula isolated from brackish sediments collected in the Tagus River estuary, Portugal.</title>
        <authorList>
            <person name="Vitorino I.R."/>
            <person name="Klimek D."/>
            <person name="Calusinska M."/>
            <person name="Lobo-da-Cunha A."/>
            <person name="Vasconcelos V."/>
            <person name="Lage O.M."/>
        </authorList>
    </citation>
    <scope>NUCLEOTIDE SEQUENCE [LARGE SCALE GENOMIC DNA]</scope>
    <source>
        <strain evidence="1 2">ICT_H3.1</strain>
    </source>
</reference>
<organism evidence="1 2">
    <name type="scientific">Aporhodopirellula aestuarii</name>
    <dbReference type="NCBI Taxonomy" id="2950107"/>
    <lineage>
        <taxon>Bacteria</taxon>
        <taxon>Pseudomonadati</taxon>
        <taxon>Planctomycetota</taxon>
        <taxon>Planctomycetia</taxon>
        <taxon>Pirellulales</taxon>
        <taxon>Pirellulaceae</taxon>
        <taxon>Aporhodopirellula</taxon>
    </lineage>
</organism>
<protein>
    <submittedName>
        <fullName evidence="1">Uncharacterized protein</fullName>
    </submittedName>
</protein>
<accession>A0ABT0U351</accession>
<dbReference type="Proteomes" id="UP001202961">
    <property type="component" value="Unassembled WGS sequence"/>
</dbReference>